<dbReference type="Proteomes" id="UP001519295">
    <property type="component" value="Unassembled WGS sequence"/>
</dbReference>
<proteinExistence type="predicted"/>
<keyword evidence="2" id="KW-1185">Reference proteome</keyword>
<gene>
    <name evidence="1" type="ORF">JOF36_002406</name>
</gene>
<evidence type="ECO:0000313" key="2">
    <source>
        <dbReference type="Proteomes" id="UP001519295"/>
    </source>
</evidence>
<dbReference type="RefSeq" id="WP_210026792.1">
    <property type="nucleotide sequence ID" value="NZ_JAGINU010000001.1"/>
</dbReference>
<organism evidence="1 2">
    <name type="scientific">Pseudonocardia parietis</name>
    <dbReference type="NCBI Taxonomy" id="570936"/>
    <lineage>
        <taxon>Bacteria</taxon>
        <taxon>Bacillati</taxon>
        <taxon>Actinomycetota</taxon>
        <taxon>Actinomycetes</taxon>
        <taxon>Pseudonocardiales</taxon>
        <taxon>Pseudonocardiaceae</taxon>
        <taxon>Pseudonocardia</taxon>
    </lineage>
</organism>
<dbReference type="EMBL" id="JAGINU010000001">
    <property type="protein sequence ID" value="MBP2366710.1"/>
    <property type="molecule type" value="Genomic_DNA"/>
</dbReference>
<comment type="caution">
    <text evidence="1">The sequence shown here is derived from an EMBL/GenBank/DDBJ whole genome shotgun (WGS) entry which is preliminary data.</text>
</comment>
<name>A0ABS4VRZ0_9PSEU</name>
<sequence length="353" mass="38190">MTTYAHHPSAATIVATWPTGAGSLAHRVARVPRTCDDVRARRLVQALDRLSEQIWSAYTAPETDQPDAARLTALLRRPDMPVGELLRSAENNGEEAAHGVGRLLAEIDDRGCREAVIREIETECSALRSAIAGDMTGRAQQAVTRIRRDVDPDQFASAHALLHSVPMGTELLFTDVEPVAASVAALEWLGAAVLATGRLTESSSSLRLLARAQLASERDLGTAMAVLRHPVANAEGVVRDLLQEALFAAAGYFVVDPNHVFGEEPALDDLTDDGGIDGGYGVARTVLDPREPGRSLLEGILAGIQGCFEVYIEEITARERPGPDPRLIGPHWAEEVRQRFDAELREVVHTARL</sequence>
<protein>
    <submittedName>
        <fullName evidence="1">Uncharacterized protein</fullName>
    </submittedName>
</protein>
<reference evidence="1 2" key="1">
    <citation type="submission" date="2021-03" db="EMBL/GenBank/DDBJ databases">
        <title>Sequencing the genomes of 1000 actinobacteria strains.</title>
        <authorList>
            <person name="Klenk H.-P."/>
        </authorList>
    </citation>
    <scope>NUCLEOTIDE SEQUENCE [LARGE SCALE GENOMIC DNA]</scope>
    <source>
        <strain evidence="1 2">DSM 45256</strain>
    </source>
</reference>
<accession>A0ABS4VRZ0</accession>
<evidence type="ECO:0000313" key="1">
    <source>
        <dbReference type="EMBL" id="MBP2366710.1"/>
    </source>
</evidence>